<keyword evidence="2" id="KW-1185">Reference proteome</keyword>
<evidence type="ECO:0000313" key="2">
    <source>
        <dbReference type="Proteomes" id="UP001164963"/>
    </source>
</evidence>
<dbReference type="Proteomes" id="UP001164963">
    <property type="component" value="Chromosome"/>
</dbReference>
<gene>
    <name evidence="1" type="ORF">NEH16_11480</name>
</gene>
<reference evidence="1" key="1">
    <citation type="journal article" date="2022" name="Front. Microbiol.">
        <title>Mirubactin C rescues the lethal effect of cell wall biosynthesis mutations in Bacillus subtilis.</title>
        <authorList>
            <person name="Kepplinger B."/>
            <person name="Wen X."/>
            <person name="Tyler A.R."/>
            <person name="Kim B.Y."/>
            <person name="Brown J."/>
            <person name="Banks P."/>
            <person name="Dashti Y."/>
            <person name="Mackenzie E.S."/>
            <person name="Wills C."/>
            <person name="Kawai Y."/>
            <person name="Waldron K.J."/>
            <person name="Allenby N.E.E."/>
            <person name="Wu L.J."/>
            <person name="Hall M.J."/>
            <person name="Errington J."/>
        </authorList>
    </citation>
    <scope>NUCLEOTIDE SEQUENCE</scope>
    <source>
        <strain evidence="1">MDA8-470</strain>
    </source>
</reference>
<dbReference type="RefSeq" id="WP_265541806.1">
    <property type="nucleotide sequence ID" value="NZ_CP098740.1"/>
</dbReference>
<sequence>MTVALITVGALIAVAAVAGLVGLVVFAHAYGEVHADMRYPYDDVTVTSCRMDEETRRPVAGVRITSEAARRGTYTVHLVFRDRAAGSGKDAAAGKRTLVVKDLAVGATVSDRVVGPDAVPGPPECEVAEVTFRSTAGAATVSPRPSPSAS</sequence>
<organism evidence="1 2">
    <name type="scientific">Streptomyces drozdowiczii</name>
    <dbReference type="NCBI Taxonomy" id="202862"/>
    <lineage>
        <taxon>Bacteria</taxon>
        <taxon>Bacillati</taxon>
        <taxon>Actinomycetota</taxon>
        <taxon>Actinomycetes</taxon>
        <taxon>Kitasatosporales</taxon>
        <taxon>Streptomycetaceae</taxon>
        <taxon>Streptomyces</taxon>
    </lineage>
</organism>
<accession>A0ABY6PRR1</accession>
<protein>
    <submittedName>
        <fullName evidence="1">Uncharacterized protein</fullName>
    </submittedName>
</protein>
<proteinExistence type="predicted"/>
<name>A0ABY6PRR1_9ACTN</name>
<dbReference type="EMBL" id="CP098740">
    <property type="protein sequence ID" value="UZK54674.1"/>
    <property type="molecule type" value="Genomic_DNA"/>
</dbReference>
<evidence type="ECO:0000313" key="1">
    <source>
        <dbReference type="EMBL" id="UZK54674.1"/>
    </source>
</evidence>